<sequence>MPPSWPLLRPACEADRPACAQIYREARRAAFHWDPREYDLAEFAGSSYGEKLWVAEDEEGGILAFASVWEAPDYWFLHNLFVSPAHQQKGIGRALLVHVLAAIGRPVELKTDAPNLVAKRLYEGFGFQVVEESASDPVSWLKMRLA</sequence>
<dbReference type="EMBL" id="JAAQPH010000005">
    <property type="protein sequence ID" value="NIA68725.1"/>
    <property type="molecule type" value="Genomic_DNA"/>
</dbReference>
<evidence type="ECO:0000256" key="1">
    <source>
        <dbReference type="ARBA" id="ARBA00022679"/>
    </source>
</evidence>
<dbReference type="Pfam" id="PF13508">
    <property type="entry name" value="Acetyltransf_7"/>
    <property type="match status" value="1"/>
</dbReference>
<dbReference type="PROSITE" id="PS51186">
    <property type="entry name" value="GNAT"/>
    <property type="match status" value="1"/>
</dbReference>
<dbReference type="GO" id="GO:0016747">
    <property type="term" value="F:acyltransferase activity, transferring groups other than amino-acyl groups"/>
    <property type="evidence" value="ECO:0007669"/>
    <property type="project" value="InterPro"/>
</dbReference>
<evidence type="ECO:0000313" key="4">
    <source>
        <dbReference type="EMBL" id="NIA68725.1"/>
    </source>
</evidence>
<gene>
    <name evidence="4" type="ORF">HBA54_08995</name>
</gene>
<name>A0A967C4N0_9PROT</name>
<dbReference type="Proteomes" id="UP000761264">
    <property type="component" value="Unassembled WGS sequence"/>
</dbReference>
<reference evidence="4" key="1">
    <citation type="submission" date="2020-03" db="EMBL/GenBank/DDBJ databases">
        <title>Genome of Pelagibius litoralis DSM 21314T.</title>
        <authorList>
            <person name="Wang G."/>
        </authorList>
    </citation>
    <scope>NUCLEOTIDE SEQUENCE</scope>
    <source>
        <strain evidence="4">DSM 21314</strain>
    </source>
</reference>
<evidence type="ECO:0000313" key="5">
    <source>
        <dbReference type="Proteomes" id="UP000761264"/>
    </source>
</evidence>
<dbReference type="CDD" id="cd04301">
    <property type="entry name" value="NAT_SF"/>
    <property type="match status" value="1"/>
</dbReference>
<keyword evidence="5" id="KW-1185">Reference proteome</keyword>
<dbReference type="SUPFAM" id="SSF55729">
    <property type="entry name" value="Acyl-CoA N-acyltransferases (Nat)"/>
    <property type="match status" value="1"/>
</dbReference>
<dbReference type="Gene3D" id="3.40.630.30">
    <property type="match status" value="1"/>
</dbReference>
<comment type="caution">
    <text evidence="4">The sequence shown here is derived from an EMBL/GenBank/DDBJ whole genome shotgun (WGS) entry which is preliminary data.</text>
</comment>
<dbReference type="RefSeq" id="WP_167223589.1">
    <property type="nucleotide sequence ID" value="NZ_JAAQPH010000005.1"/>
</dbReference>
<dbReference type="PANTHER" id="PTHR43877">
    <property type="entry name" value="AMINOALKYLPHOSPHONATE N-ACETYLTRANSFERASE-RELATED-RELATED"/>
    <property type="match status" value="1"/>
</dbReference>
<evidence type="ECO:0000259" key="3">
    <source>
        <dbReference type="PROSITE" id="PS51186"/>
    </source>
</evidence>
<feature type="domain" description="N-acetyltransferase" evidence="3">
    <location>
        <begin position="6"/>
        <end position="146"/>
    </location>
</feature>
<dbReference type="InterPro" id="IPR050832">
    <property type="entry name" value="Bact_Acetyltransf"/>
</dbReference>
<accession>A0A967C4N0</accession>
<keyword evidence="2" id="KW-0012">Acyltransferase</keyword>
<protein>
    <submittedName>
        <fullName evidence="4">GNAT family N-acetyltransferase</fullName>
    </submittedName>
</protein>
<evidence type="ECO:0000256" key="2">
    <source>
        <dbReference type="ARBA" id="ARBA00023315"/>
    </source>
</evidence>
<proteinExistence type="predicted"/>
<dbReference type="InterPro" id="IPR000182">
    <property type="entry name" value="GNAT_dom"/>
</dbReference>
<dbReference type="AlphaFoldDB" id="A0A967C4N0"/>
<organism evidence="4 5">
    <name type="scientific">Pelagibius litoralis</name>
    <dbReference type="NCBI Taxonomy" id="374515"/>
    <lineage>
        <taxon>Bacteria</taxon>
        <taxon>Pseudomonadati</taxon>
        <taxon>Pseudomonadota</taxon>
        <taxon>Alphaproteobacteria</taxon>
        <taxon>Rhodospirillales</taxon>
        <taxon>Rhodovibrionaceae</taxon>
        <taxon>Pelagibius</taxon>
    </lineage>
</organism>
<keyword evidence="1" id="KW-0808">Transferase</keyword>
<dbReference type="InterPro" id="IPR016181">
    <property type="entry name" value="Acyl_CoA_acyltransferase"/>
</dbReference>